<dbReference type="InterPro" id="IPR045335">
    <property type="entry name" value="FtsQ_C_sf"/>
</dbReference>
<feature type="transmembrane region" description="Helical" evidence="9">
    <location>
        <begin position="21"/>
        <end position="44"/>
    </location>
</feature>
<keyword evidence="3 9" id="KW-0997">Cell inner membrane</keyword>
<dbReference type="Gene3D" id="3.40.50.11690">
    <property type="entry name" value="Cell division protein FtsQ/DivIB"/>
    <property type="match status" value="1"/>
</dbReference>
<comment type="subcellular location">
    <subcellularLocation>
        <location evidence="9">Cell inner membrane</location>
        <topology evidence="9">Single-pass type II membrane protein</topology>
    </subcellularLocation>
    <subcellularLocation>
        <location evidence="1">Membrane</location>
    </subcellularLocation>
    <text evidence="9">Localizes to the division septum.</text>
</comment>
<evidence type="ECO:0000256" key="7">
    <source>
        <dbReference type="ARBA" id="ARBA00023136"/>
    </source>
</evidence>
<dbReference type="OrthoDB" id="9790370at2"/>
<evidence type="ECO:0000313" key="12">
    <source>
        <dbReference type="Proteomes" id="UP000198862"/>
    </source>
</evidence>
<keyword evidence="8 9" id="KW-0131">Cell cycle</keyword>
<organism evidence="11 12">
    <name type="scientific">Pseudoalteromonas denitrificans DSM 6059</name>
    <dbReference type="NCBI Taxonomy" id="1123010"/>
    <lineage>
        <taxon>Bacteria</taxon>
        <taxon>Pseudomonadati</taxon>
        <taxon>Pseudomonadota</taxon>
        <taxon>Gammaproteobacteria</taxon>
        <taxon>Alteromonadales</taxon>
        <taxon>Pseudoalteromonadaceae</taxon>
        <taxon>Pseudoalteromonas</taxon>
    </lineage>
</organism>
<proteinExistence type="inferred from homology"/>
<dbReference type="HAMAP" id="MF_00911">
    <property type="entry name" value="FtsQ_subfam"/>
    <property type="match status" value="1"/>
</dbReference>
<evidence type="ECO:0000256" key="9">
    <source>
        <dbReference type="HAMAP-Rule" id="MF_00911"/>
    </source>
</evidence>
<reference evidence="11 12" key="1">
    <citation type="submission" date="2016-10" db="EMBL/GenBank/DDBJ databases">
        <authorList>
            <person name="de Groot N.N."/>
        </authorList>
    </citation>
    <scope>NUCLEOTIDE SEQUENCE [LARGE SCALE GENOMIC DNA]</scope>
    <source>
        <strain evidence="11 12">DSM 6059</strain>
    </source>
</reference>
<dbReference type="InterPro" id="IPR034746">
    <property type="entry name" value="POTRA"/>
</dbReference>
<dbReference type="AlphaFoldDB" id="A0A1I1QTV6"/>
<dbReference type="PANTHER" id="PTHR35851:SF1">
    <property type="entry name" value="CELL DIVISION PROTEIN FTSQ"/>
    <property type="match status" value="1"/>
</dbReference>
<dbReference type="Pfam" id="PF08478">
    <property type="entry name" value="POTRA_1"/>
    <property type="match status" value="1"/>
</dbReference>
<dbReference type="GO" id="GO:0005886">
    <property type="term" value="C:plasma membrane"/>
    <property type="evidence" value="ECO:0007669"/>
    <property type="project" value="UniProtKB-SubCell"/>
</dbReference>
<protein>
    <recommendedName>
        <fullName evidence="9">Cell division protein FtsQ</fullName>
    </recommendedName>
</protein>
<evidence type="ECO:0000256" key="2">
    <source>
        <dbReference type="ARBA" id="ARBA00022475"/>
    </source>
</evidence>
<evidence type="ECO:0000256" key="3">
    <source>
        <dbReference type="ARBA" id="ARBA00022519"/>
    </source>
</evidence>
<evidence type="ECO:0000256" key="8">
    <source>
        <dbReference type="ARBA" id="ARBA00023306"/>
    </source>
</evidence>
<comment type="similarity">
    <text evidence="9">Belongs to the FtsQ/DivIB family. FtsQ subfamily.</text>
</comment>
<dbReference type="InterPro" id="IPR005548">
    <property type="entry name" value="Cell_div_FtsQ/DivIB_C"/>
</dbReference>
<keyword evidence="12" id="KW-1185">Reference proteome</keyword>
<keyword evidence="6 9" id="KW-1133">Transmembrane helix</keyword>
<gene>
    <name evidence="9" type="primary">ftsQ</name>
    <name evidence="11" type="ORF">SAMN02745724_03942</name>
</gene>
<sequence>MKLKLEPFIIWQKTVNWSRAAGVGFFLFVIIALYEMFFSLSHFLQDDQQSQIKHVTVLGDPKHTSEQQIIQAIRKADLSRFFDLNVNDIQKLVTELPWVETVSVRKQWPNTLKVYVVEHVPVAIWNDDLLLNSDGVVFQAPKVKLTKKLPNLFGPQGSEIEALNTFREFSELLYLNDFKLISLALSERFAWQFWLSNGINLNLGRKEKLQRVQRFIDLYPYMLKRKDAEVDSVDLRYDTGLAVSWKAADLQKLQYKNDNKKSKA</sequence>
<dbReference type="RefSeq" id="WP_091988635.1">
    <property type="nucleotide sequence ID" value="NZ_FOLO01000042.1"/>
</dbReference>
<dbReference type="GO" id="GO:0090529">
    <property type="term" value="P:cell septum assembly"/>
    <property type="evidence" value="ECO:0007669"/>
    <property type="project" value="InterPro"/>
</dbReference>
<dbReference type="GO" id="GO:0032153">
    <property type="term" value="C:cell division site"/>
    <property type="evidence" value="ECO:0007669"/>
    <property type="project" value="UniProtKB-UniRule"/>
</dbReference>
<comment type="subunit">
    <text evidence="9">Part of a complex composed of FtsB, FtsL and FtsQ.</text>
</comment>
<evidence type="ECO:0000313" key="11">
    <source>
        <dbReference type="EMBL" id="SFD23288.1"/>
    </source>
</evidence>
<dbReference type="EMBL" id="FOLO01000042">
    <property type="protein sequence ID" value="SFD23288.1"/>
    <property type="molecule type" value="Genomic_DNA"/>
</dbReference>
<dbReference type="GO" id="GO:0043093">
    <property type="term" value="P:FtsZ-dependent cytokinesis"/>
    <property type="evidence" value="ECO:0007669"/>
    <property type="project" value="UniProtKB-UniRule"/>
</dbReference>
<evidence type="ECO:0000256" key="1">
    <source>
        <dbReference type="ARBA" id="ARBA00004370"/>
    </source>
</evidence>
<dbReference type="InterPro" id="IPR013685">
    <property type="entry name" value="POTRA_FtsQ_type"/>
</dbReference>
<name>A0A1I1QTV6_9GAMM</name>
<accession>A0A1I1QTV6</accession>
<dbReference type="InterPro" id="IPR026579">
    <property type="entry name" value="FtsQ"/>
</dbReference>
<comment type="function">
    <text evidence="9">Essential cell division protein. May link together the upstream cell division proteins, which are predominantly cytoplasmic, with the downstream cell division proteins, which are predominantly periplasmic. May control correct divisome assembly.</text>
</comment>
<evidence type="ECO:0000256" key="5">
    <source>
        <dbReference type="ARBA" id="ARBA00022692"/>
    </source>
</evidence>
<dbReference type="PROSITE" id="PS51779">
    <property type="entry name" value="POTRA"/>
    <property type="match status" value="1"/>
</dbReference>
<keyword evidence="7 9" id="KW-0472">Membrane</keyword>
<evidence type="ECO:0000259" key="10">
    <source>
        <dbReference type="PROSITE" id="PS51779"/>
    </source>
</evidence>
<evidence type="ECO:0000256" key="6">
    <source>
        <dbReference type="ARBA" id="ARBA00022989"/>
    </source>
</evidence>
<dbReference type="Pfam" id="PF03799">
    <property type="entry name" value="FtsQ_DivIB_C"/>
    <property type="match status" value="1"/>
</dbReference>
<keyword evidence="2 9" id="KW-1003">Cell membrane</keyword>
<keyword evidence="4 9" id="KW-0132">Cell division</keyword>
<evidence type="ECO:0000256" key="4">
    <source>
        <dbReference type="ARBA" id="ARBA00022618"/>
    </source>
</evidence>
<dbReference type="Gene3D" id="3.10.20.310">
    <property type="entry name" value="membrane protein fhac"/>
    <property type="match status" value="1"/>
</dbReference>
<feature type="domain" description="POTRA" evidence="10">
    <location>
        <begin position="50"/>
        <end position="119"/>
    </location>
</feature>
<keyword evidence="5 9" id="KW-0812">Transmembrane</keyword>
<dbReference type="STRING" id="1123010.SAMN02745724_03942"/>
<dbReference type="PANTHER" id="PTHR35851">
    <property type="entry name" value="CELL DIVISION PROTEIN FTSQ"/>
    <property type="match status" value="1"/>
</dbReference>
<dbReference type="Proteomes" id="UP000198862">
    <property type="component" value="Unassembled WGS sequence"/>
</dbReference>